<dbReference type="Gene3D" id="1.10.10.10">
    <property type="entry name" value="Winged helix-like DNA-binding domain superfamily/Winged helix DNA-binding domain"/>
    <property type="match status" value="2"/>
</dbReference>
<dbReference type="PANTHER" id="PTHR30385">
    <property type="entry name" value="SIGMA FACTOR F FLAGELLAR"/>
    <property type="match status" value="1"/>
</dbReference>
<evidence type="ECO:0000256" key="4">
    <source>
        <dbReference type="ARBA" id="ARBA00023163"/>
    </source>
</evidence>
<feature type="compositionally biased region" description="Basic and acidic residues" evidence="5">
    <location>
        <begin position="38"/>
        <end position="47"/>
    </location>
</feature>
<feature type="region of interest" description="Disordered" evidence="5">
    <location>
        <begin position="1"/>
        <end position="88"/>
    </location>
</feature>
<dbReference type="InterPro" id="IPR013325">
    <property type="entry name" value="RNA_pol_sigma_r2"/>
</dbReference>
<organism evidence="7 8">
    <name type="scientific">Streptomyces indicus</name>
    <dbReference type="NCBI Taxonomy" id="417292"/>
    <lineage>
        <taxon>Bacteria</taxon>
        <taxon>Bacillati</taxon>
        <taxon>Actinomycetota</taxon>
        <taxon>Actinomycetes</taxon>
        <taxon>Kitasatosporales</taxon>
        <taxon>Streptomycetaceae</taxon>
        <taxon>Streptomyces</taxon>
    </lineage>
</organism>
<evidence type="ECO:0000256" key="2">
    <source>
        <dbReference type="ARBA" id="ARBA00023082"/>
    </source>
</evidence>
<keyword evidence="8" id="KW-1185">Reference proteome</keyword>
<evidence type="ECO:0000313" key="7">
    <source>
        <dbReference type="EMBL" id="SDJ39237.1"/>
    </source>
</evidence>
<evidence type="ECO:0000256" key="1">
    <source>
        <dbReference type="ARBA" id="ARBA00023015"/>
    </source>
</evidence>
<dbReference type="Gene3D" id="1.20.120.1810">
    <property type="match status" value="1"/>
</dbReference>
<dbReference type="Proteomes" id="UP000199155">
    <property type="component" value="Unassembled WGS sequence"/>
</dbReference>
<dbReference type="EMBL" id="FNFF01000001">
    <property type="protein sequence ID" value="SDJ39237.1"/>
    <property type="molecule type" value="Genomic_DNA"/>
</dbReference>
<sequence length="362" mass="39537">MNRSRYEESTQSTAGAPPPGRPRAVPRPPLRRRVASYQRREGTHEPADGTADVDEAAGPPRAAEGEAGLLPPGGGLLPPGDGLPAAGEGLLPPGIERADEVAPKDARDLTKVLLARLAELEEGCAEYLYTRRTLIEMNVSLVQYVAGRYRNRGNGQVEDIVQVGTVGLIKAIDRFDTGRGVEFVSFAVPYILGEIKRHFRDTSWSVHVPRRLQELRIQLARAQERLVAELGREPTVRELAAALDVTEEQVIEGIVAANGYTAGSLDTTQDERDAGGRGRQNRPLAEVTGEVDPCFETFENLHSLAPLLAGLGDRERHIIELRFGQEMTQAEIGEVLGISQMHVSRLLSQTLGRLRRGLLSEE</sequence>
<dbReference type="InterPro" id="IPR007630">
    <property type="entry name" value="RNA_pol_sigma70_r4"/>
</dbReference>
<dbReference type="Pfam" id="PF04542">
    <property type="entry name" value="Sigma70_r2"/>
    <property type="match status" value="1"/>
</dbReference>
<dbReference type="PANTHER" id="PTHR30385:SF4">
    <property type="entry name" value="RNA POLYMERASE SIGMA-E FACTOR"/>
    <property type="match status" value="1"/>
</dbReference>
<dbReference type="SUPFAM" id="SSF88659">
    <property type="entry name" value="Sigma3 and sigma4 domains of RNA polymerase sigma factors"/>
    <property type="match status" value="2"/>
</dbReference>
<proteinExistence type="predicted"/>
<dbReference type="Pfam" id="PF04545">
    <property type="entry name" value="Sigma70_r4"/>
    <property type="match status" value="1"/>
</dbReference>
<evidence type="ECO:0000259" key="6">
    <source>
        <dbReference type="PROSITE" id="PS00715"/>
    </source>
</evidence>
<dbReference type="STRING" id="417292.SAMN05421806_101186"/>
<dbReference type="PROSITE" id="PS00715">
    <property type="entry name" value="SIGMA70_1"/>
    <property type="match status" value="1"/>
</dbReference>
<dbReference type="InterPro" id="IPR036388">
    <property type="entry name" value="WH-like_DNA-bd_sf"/>
</dbReference>
<dbReference type="GO" id="GO:0003677">
    <property type="term" value="F:DNA binding"/>
    <property type="evidence" value="ECO:0007669"/>
    <property type="project" value="UniProtKB-KW"/>
</dbReference>
<keyword evidence="1" id="KW-0805">Transcription regulation</keyword>
<dbReference type="SUPFAM" id="SSF88946">
    <property type="entry name" value="Sigma2 domain of RNA polymerase sigma factors"/>
    <property type="match status" value="1"/>
</dbReference>
<feature type="compositionally biased region" description="Pro residues" evidence="5">
    <location>
        <begin position="16"/>
        <end position="28"/>
    </location>
</feature>
<feature type="compositionally biased region" description="Low complexity" evidence="5">
    <location>
        <begin position="56"/>
        <end position="70"/>
    </location>
</feature>
<evidence type="ECO:0000256" key="5">
    <source>
        <dbReference type="SAM" id="MobiDB-lite"/>
    </source>
</evidence>
<keyword evidence="4" id="KW-0804">Transcription</keyword>
<dbReference type="InterPro" id="IPR007627">
    <property type="entry name" value="RNA_pol_sigma70_r2"/>
</dbReference>
<dbReference type="AlphaFoldDB" id="A0A1G8TCX8"/>
<dbReference type="CDD" id="cd06171">
    <property type="entry name" value="Sigma70_r4"/>
    <property type="match status" value="1"/>
</dbReference>
<evidence type="ECO:0000256" key="3">
    <source>
        <dbReference type="ARBA" id="ARBA00023125"/>
    </source>
</evidence>
<dbReference type="NCBIfam" id="TIGR02980">
    <property type="entry name" value="SigBFG"/>
    <property type="match status" value="1"/>
</dbReference>
<dbReference type="GO" id="GO:0006352">
    <property type="term" value="P:DNA-templated transcription initiation"/>
    <property type="evidence" value="ECO:0007669"/>
    <property type="project" value="InterPro"/>
</dbReference>
<dbReference type="InterPro" id="IPR014284">
    <property type="entry name" value="RNA_pol_sigma-70_dom"/>
</dbReference>
<evidence type="ECO:0000313" key="8">
    <source>
        <dbReference type="Proteomes" id="UP000199155"/>
    </source>
</evidence>
<gene>
    <name evidence="7" type="ORF">SAMN05421806_101186</name>
</gene>
<dbReference type="InterPro" id="IPR007624">
    <property type="entry name" value="RNA_pol_sigma70_r3"/>
</dbReference>
<dbReference type="NCBIfam" id="TIGR02937">
    <property type="entry name" value="sigma70-ECF"/>
    <property type="match status" value="1"/>
</dbReference>
<feature type="domain" description="RNA polymerase sigma-70" evidence="6">
    <location>
        <begin position="159"/>
        <end position="172"/>
    </location>
</feature>
<dbReference type="InterPro" id="IPR013324">
    <property type="entry name" value="RNA_pol_sigma_r3/r4-like"/>
</dbReference>
<protein>
    <submittedName>
        <fullName evidence="7">RNA polymerase sigma-B factor</fullName>
    </submittedName>
</protein>
<dbReference type="Pfam" id="PF04539">
    <property type="entry name" value="Sigma70_r3"/>
    <property type="match status" value="1"/>
</dbReference>
<feature type="compositionally biased region" description="Low complexity" evidence="5">
    <location>
        <begin position="78"/>
        <end position="88"/>
    </location>
</feature>
<reference evidence="7 8" key="1">
    <citation type="submission" date="2016-10" db="EMBL/GenBank/DDBJ databases">
        <authorList>
            <person name="de Groot N.N."/>
        </authorList>
    </citation>
    <scope>NUCLEOTIDE SEQUENCE [LARGE SCALE GENOMIC DNA]</scope>
    <source>
        <strain evidence="7 8">CGMCC 4.5727</strain>
    </source>
</reference>
<name>A0A1G8TCX8_9ACTN</name>
<dbReference type="InterPro" id="IPR014322">
    <property type="entry name" value="RNA_pol_sigma-B/F/G"/>
</dbReference>
<dbReference type="PRINTS" id="PR00046">
    <property type="entry name" value="SIGMA70FCT"/>
</dbReference>
<keyword evidence="2" id="KW-0731">Sigma factor</keyword>
<dbReference type="InterPro" id="IPR000943">
    <property type="entry name" value="RNA_pol_sigma70"/>
</dbReference>
<accession>A0A1G8TCX8</accession>
<dbReference type="GO" id="GO:0016987">
    <property type="term" value="F:sigma factor activity"/>
    <property type="evidence" value="ECO:0007669"/>
    <property type="project" value="UniProtKB-KW"/>
</dbReference>
<keyword evidence="3" id="KW-0238">DNA-binding</keyword>